<evidence type="ECO:0000313" key="1">
    <source>
        <dbReference type="EMBL" id="SMX40013.1"/>
    </source>
</evidence>
<dbReference type="AlphaFoldDB" id="A0A238KAY5"/>
<keyword evidence="2" id="KW-1185">Reference proteome</keyword>
<dbReference type="NCBIfam" id="NF038399">
    <property type="entry name" value="NH_RiPP_Os17"/>
    <property type="match status" value="1"/>
</dbReference>
<accession>A0A238KAY5</accession>
<proteinExistence type="predicted"/>
<gene>
    <name evidence="1" type="ORF">RUA8715_01527</name>
</gene>
<dbReference type="SUPFAM" id="SSF56209">
    <property type="entry name" value="Nitrile hydratase alpha chain"/>
    <property type="match status" value="1"/>
</dbReference>
<reference evidence="2" key="1">
    <citation type="submission" date="2017-05" db="EMBL/GenBank/DDBJ databases">
        <authorList>
            <person name="Rodrigo-Torres L."/>
            <person name="Arahal R. D."/>
            <person name="Lucena T."/>
        </authorList>
    </citation>
    <scope>NUCLEOTIDE SEQUENCE [LARGE SCALE GENOMIC DNA]</scope>
    <source>
        <strain evidence="2">CECT 8715</strain>
    </source>
</reference>
<dbReference type="GO" id="GO:0003824">
    <property type="term" value="F:catalytic activity"/>
    <property type="evidence" value="ECO:0007669"/>
    <property type="project" value="InterPro"/>
</dbReference>
<dbReference type="Proteomes" id="UP000202485">
    <property type="component" value="Unassembled WGS sequence"/>
</dbReference>
<dbReference type="RefSeq" id="WP_093963091.1">
    <property type="nucleotide sequence ID" value="NZ_FXYG01000002.1"/>
</dbReference>
<dbReference type="InterPro" id="IPR036648">
    <property type="entry name" value="CN_Hdrase_a/SCN_Hdrase_g_sf"/>
</dbReference>
<evidence type="ECO:0000313" key="2">
    <source>
        <dbReference type="Proteomes" id="UP000202485"/>
    </source>
</evidence>
<dbReference type="OrthoDB" id="7863266at2"/>
<sequence>MSDHHTRGLTLEDVQQIIGRGILDEAFRKEFIDNPEGVVNRLGISLDQDGEARKLLAAIGNVFSDESDLKSAMQDIKKAYEDTSDGVIRPRCA</sequence>
<dbReference type="EMBL" id="FXYG01000002">
    <property type="protein sequence ID" value="SMX40013.1"/>
    <property type="molecule type" value="Genomic_DNA"/>
</dbReference>
<name>A0A238KAY5_9RHOB</name>
<protein>
    <submittedName>
        <fullName evidence="1">Uncharacterized protein</fullName>
    </submittedName>
</protein>
<dbReference type="GO" id="GO:0046914">
    <property type="term" value="F:transition metal ion binding"/>
    <property type="evidence" value="ECO:0007669"/>
    <property type="project" value="InterPro"/>
</dbReference>
<organism evidence="1 2">
    <name type="scientific">Ruegeria arenilitoris</name>
    <dbReference type="NCBI Taxonomy" id="1173585"/>
    <lineage>
        <taxon>Bacteria</taxon>
        <taxon>Pseudomonadati</taxon>
        <taxon>Pseudomonadota</taxon>
        <taxon>Alphaproteobacteria</taxon>
        <taxon>Rhodobacterales</taxon>
        <taxon>Roseobacteraceae</taxon>
        <taxon>Ruegeria</taxon>
    </lineage>
</organism>